<name>A0AAD8Q191_9PEZI</name>
<dbReference type="EMBL" id="JAHLJV010000022">
    <property type="protein sequence ID" value="KAK1593985.1"/>
    <property type="molecule type" value="Genomic_DNA"/>
</dbReference>
<evidence type="ECO:0000313" key="1">
    <source>
        <dbReference type="EMBL" id="KAK1593985.1"/>
    </source>
</evidence>
<sequence>MGTGSFPIRSRWERSTFGGTRTREGGEGRGRAPVGTLELLILLQGTQGCVCVCVCVCMTRVVKTLSMFGQFSPQLAKFQRLSTDDEDDDDDRAVVVMQYGTIACAASGPWRCRPDRWPKEVEVLAIPTQSTAAKYASNAHGGGHVTNSFFAPYEWVEMIDSLGIVG</sequence>
<accession>A0AAD8Q191</accession>
<dbReference type="RefSeq" id="XP_060415232.1">
    <property type="nucleotide sequence ID" value="XM_060551183.1"/>
</dbReference>
<keyword evidence="2" id="KW-1185">Reference proteome</keyword>
<gene>
    <name evidence="1" type="ORF">LY79DRAFT_165847</name>
</gene>
<comment type="caution">
    <text evidence="1">The sequence shown here is derived from an EMBL/GenBank/DDBJ whole genome shotgun (WGS) entry which is preliminary data.</text>
</comment>
<dbReference type="GeneID" id="85435423"/>
<organism evidence="1 2">
    <name type="scientific">Colletotrichum navitas</name>
    <dbReference type="NCBI Taxonomy" id="681940"/>
    <lineage>
        <taxon>Eukaryota</taxon>
        <taxon>Fungi</taxon>
        <taxon>Dikarya</taxon>
        <taxon>Ascomycota</taxon>
        <taxon>Pezizomycotina</taxon>
        <taxon>Sordariomycetes</taxon>
        <taxon>Hypocreomycetidae</taxon>
        <taxon>Glomerellales</taxon>
        <taxon>Glomerellaceae</taxon>
        <taxon>Colletotrichum</taxon>
        <taxon>Colletotrichum graminicola species complex</taxon>
    </lineage>
</organism>
<dbReference type="AlphaFoldDB" id="A0AAD8Q191"/>
<proteinExistence type="predicted"/>
<dbReference type="Proteomes" id="UP001230504">
    <property type="component" value="Unassembled WGS sequence"/>
</dbReference>
<protein>
    <submittedName>
        <fullName evidence="1">Uncharacterized protein</fullName>
    </submittedName>
</protein>
<reference evidence="1" key="1">
    <citation type="submission" date="2021-06" db="EMBL/GenBank/DDBJ databases">
        <title>Comparative genomics, transcriptomics and evolutionary studies reveal genomic signatures of adaptation to plant cell wall in hemibiotrophic fungi.</title>
        <authorList>
            <consortium name="DOE Joint Genome Institute"/>
            <person name="Baroncelli R."/>
            <person name="Diaz J.F."/>
            <person name="Benocci T."/>
            <person name="Peng M."/>
            <person name="Battaglia E."/>
            <person name="Haridas S."/>
            <person name="Andreopoulos W."/>
            <person name="Labutti K."/>
            <person name="Pangilinan J."/>
            <person name="Floch G.L."/>
            <person name="Makela M.R."/>
            <person name="Henrissat B."/>
            <person name="Grigoriev I.V."/>
            <person name="Crouch J.A."/>
            <person name="De Vries R.P."/>
            <person name="Sukno S.A."/>
            <person name="Thon M.R."/>
        </authorList>
    </citation>
    <scope>NUCLEOTIDE SEQUENCE</scope>
    <source>
        <strain evidence="1">CBS 125086</strain>
    </source>
</reference>
<evidence type="ECO:0000313" key="2">
    <source>
        <dbReference type="Proteomes" id="UP001230504"/>
    </source>
</evidence>